<dbReference type="Gene3D" id="2.40.30.10">
    <property type="entry name" value="Translation factors"/>
    <property type="match status" value="1"/>
</dbReference>
<dbReference type="Pfam" id="PF04954">
    <property type="entry name" value="SIP"/>
    <property type="match status" value="1"/>
</dbReference>
<dbReference type="SUPFAM" id="SSF63380">
    <property type="entry name" value="Riboflavin synthase domain-like"/>
    <property type="match status" value="1"/>
</dbReference>
<dbReference type="OrthoDB" id="3291337at2"/>
<dbReference type="AlphaFoldDB" id="A0A1Q8CXF0"/>
<evidence type="ECO:0000313" key="3">
    <source>
        <dbReference type="Proteomes" id="UP000185596"/>
    </source>
</evidence>
<dbReference type="GO" id="GO:0016491">
    <property type="term" value="F:oxidoreductase activity"/>
    <property type="evidence" value="ECO:0007669"/>
    <property type="project" value="InterPro"/>
</dbReference>
<dbReference type="InterPro" id="IPR013113">
    <property type="entry name" value="SIP_FAD-bd"/>
</dbReference>
<dbReference type="STRING" id="1912961.BU204_04050"/>
<organism evidence="2 3">
    <name type="scientific">Actinophytocola xanthii</name>
    <dbReference type="NCBI Taxonomy" id="1912961"/>
    <lineage>
        <taxon>Bacteria</taxon>
        <taxon>Bacillati</taxon>
        <taxon>Actinomycetota</taxon>
        <taxon>Actinomycetes</taxon>
        <taxon>Pseudonocardiales</taxon>
        <taxon>Pseudonocardiaceae</taxon>
    </lineage>
</organism>
<dbReference type="InterPro" id="IPR007037">
    <property type="entry name" value="SIP_rossman_dom"/>
</dbReference>
<dbReference type="Pfam" id="PF08021">
    <property type="entry name" value="FAD_binding_9"/>
    <property type="match status" value="1"/>
</dbReference>
<feature type="domain" description="FAD-binding FR-type" evidence="1">
    <location>
        <begin position="9"/>
        <end position="136"/>
    </location>
</feature>
<dbReference type="Proteomes" id="UP000185596">
    <property type="component" value="Unassembled WGS sequence"/>
</dbReference>
<dbReference type="InterPro" id="IPR039374">
    <property type="entry name" value="SIP_fam"/>
</dbReference>
<dbReference type="PANTHER" id="PTHR30157:SF0">
    <property type="entry name" value="NADPH-DEPENDENT FERRIC-CHELATE REDUCTASE"/>
    <property type="match status" value="1"/>
</dbReference>
<dbReference type="EMBL" id="MSIE01000004">
    <property type="protein sequence ID" value="OLF19029.1"/>
    <property type="molecule type" value="Genomic_DNA"/>
</dbReference>
<dbReference type="InterPro" id="IPR017938">
    <property type="entry name" value="Riboflavin_synthase-like_b-brl"/>
</dbReference>
<keyword evidence="3" id="KW-1185">Reference proteome</keyword>
<reference evidence="2 3" key="1">
    <citation type="submission" date="2016-12" db="EMBL/GenBank/DDBJ databases">
        <title>The draft genome sequence of Actinophytocola sp. 11-183.</title>
        <authorList>
            <person name="Wang W."/>
            <person name="Yuan L."/>
        </authorList>
    </citation>
    <scope>NUCLEOTIDE SEQUENCE [LARGE SCALE GENOMIC DNA]</scope>
    <source>
        <strain evidence="2 3">11-183</strain>
    </source>
</reference>
<protein>
    <recommendedName>
        <fullName evidence="1">FAD-binding FR-type domain-containing protein</fullName>
    </recommendedName>
</protein>
<gene>
    <name evidence="2" type="ORF">BU204_04050</name>
</gene>
<accession>A0A1Q8CXF0</accession>
<proteinExistence type="predicted"/>
<dbReference type="InterPro" id="IPR017927">
    <property type="entry name" value="FAD-bd_FR_type"/>
</dbReference>
<dbReference type="PANTHER" id="PTHR30157">
    <property type="entry name" value="FERRIC REDUCTASE, NADPH-DEPENDENT"/>
    <property type="match status" value="1"/>
</dbReference>
<evidence type="ECO:0000259" key="1">
    <source>
        <dbReference type="PROSITE" id="PS51384"/>
    </source>
</evidence>
<dbReference type="InterPro" id="IPR039261">
    <property type="entry name" value="FNR_nucleotide-bd"/>
</dbReference>
<sequence length="270" mass="29534">MERSVSQAYSLFRAEVVGVRQLTPHLRRITLGGPALAGIASAGLDQRIKLFFPLPGQIDPVVPEGPDWYTEYRAMPEHRRPFMRTYTIRAFRPELLELDVDIVLHGDTGPGSTWAGAAAPGDRVAILAPDARHSPILGFEFRPPADTEWVLLAGDDTALPAIAAIIEAQPAGRLVLAFVEVGSPAEMLPVTSAAEVRMTWLSRAGRPPAGVGLLREAIRRTELPAGKPYVWLAGESSAITDLRRHLVNDREIDKELVYFSGYWLLGSAIE</sequence>
<dbReference type="Gene3D" id="3.40.50.80">
    <property type="entry name" value="Nucleotide-binding domain of ferredoxin-NADP reductase (FNR) module"/>
    <property type="match status" value="1"/>
</dbReference>
<dbReference type="CDD" id="cd06193">
    <property type="entry name" value="siderophore_interacting"/>
    <property type="match status" value="1"/>
</dbReference>
<dbReference type="PROSITE" id="PS51384">
    <property type="entry name" value="FAD_FR"/>
    <property type="match status" value="1"/>
</dbReference>
<comment type="caution">
    <text evidence="2">The sequence shown here is derived from an EMBL/GenBank/DDBJ whole genome shotgun (WGS) entry which is preliminary data.</text>
</comment>
<name>A0A1Q8CXF0_9PSEU</name>
<evidence type="ECO:0000313" key="2">
    <source>
        <dbReference type="EMBL" id="OLF19029.1"/>
    </source>
</evidence>